<dbReference type="AlphaFoldDB" id="A0A2G9V097"/>
<proteinExistence type="predicted"/>
<evidence type="ECO:0000256" key="1">
    <source>
        <dbReference type="SAM" id="MobiDB-lite"/>
    </source>
</evidence>
<evidence type="ECO:0000313" key="3">
    <source>
        <dbReference type="Proteomes" id="UP000230423"/>
    </source>
</evidence>
<protein>
    <submittedName>
        <fullName evidence="2">Uncharacterized protein</fullName>
    </submittedName>
</protein>
<evidence type="ECO:0000313" key="2">
    <source>
        <dbReference type="EMBL" id="PIO75190.1"/>
    </source>
</evidence>
<reference evidence="2 3" key="1">
    <citation type="submission" date="2015-09" db="EMBL/GenBank/DDBJ databases">
        <title>Draft genome of the parasitic nematode Teladorsagia circumcincta isolate WARC Sus (inbred).</title>
        <authorList>
            <person name="Mitreva M."/>
        </authorList>
    </citation>
    <scope>NUCLEOTIDE SEQUENCE [LARGE SCALE GENOMIC DNA]</scope>
    <source>
        <strain evidence="2 3">S</strain>
    </source>
</reference>
<dbReference type="Proteomes" id="UP000230423">
    <property type="component" value="Unassembled WGS sequence"/>
</dbReference>
<keyword evidence="3" id="KW-1185">Reference proteome</keyword>
<feature type="region of interest" description="Disordered" evidence="1">
    <location>
        <begin position="154"/>
        <end position="174"/>
    </location>
</feature>
<dbReference type="EMBL" id="KZ345169">
    <property type="protein sequence ID" value="PIO75190.1"/>
    <property type="molecule type" value="Genomic_DNA"/>
</dbReference>
<name>A0A2G9V097_TELCI</name>
<accession>A0A2G9V097</accession>
<organism evidence="2 3">
    <name type="scientific">Teladorsagia circumcincta</name>
    <name type="common">Brown stomach worm</name>
    <name type="synonym">Ostertagia circumcincta</name>
    <dbReference type="NCBI Taxonomy" id="45464"/>
    <lineage>
        <taxon>Eukaryota</taxon>
        <taxon>Metazoa</taxon>
        <taxon>Ecdysozoa</taxon>
        <taxon>Nematoda</taxon>
        <taxon>Chromadorea</taxon>
        <taxon>Rhabditida</taxon>
        <taxon>Rhabditina</taxon>
        <taxon>Rhabditomorpha</taxon>
        <taxon>Strongyloidea</taxon>
        <taxon>Trichostrongylidae</taxon>
        <taxon>Teladorsagia</taxon>
    </lineage>
</organism>
<gene>
    <name evidence="2" type="ORF">TELCIR_02782</name>
</gene>
<sequence>MRSRTNASLNINRKPYLESLPGDEIKDQWLGLAWHNFLDRQTSPWMATPPRPPKPAMHPKQGNVIKDKWFPVDLTYYPWMNARPQPPKTIPKPKQASLNIRRMPSLETSPGDLIEDQWLNLEWHDFLEREATPWMASPPRQPKASMQGALMPETTIGTVFPPPRTTTPKTQRGYSMPTIDVTTVDWSPAWNILNEIGPLEASLLRKGKQQLKRKPIMPKPTQGEITAPAAVLFFLTSFIFSHSKFTK</sequence>